<dbReference type="Gene3D" id="1.10.10.10">
    <property type="entry name" value="Winged helix-like DNA-binding domain superfamily/Winged helix DNA-binding domain"/>
    <property type="match status" value="1"/>
</dbReference>
<dbReference type="GO" id="GO:0003677">
    <property type="term" value="F:DNA binding"/>
    <property type="evidence" value="ECO:0007669"/>
    <property type="project" value="UniProtKB-KW"/>
</dbReference>
<dbReference type="InterPro" id="IPR036388">
    <property type="entry name" value="WH-like_DNA-bd_sf"/>
</dbReference>
<dbReference type="GO" id="GO:0008080">
    <property type="term" value="F:N-acetyltransferase activity"/>
    <property type="evidence" value="ECO:0007669"/>
    <property type="project" value="InterPro"/>
</dbReference>
<keyword evidence="1" id="KW-0808">Transferase</keyword>
<dbReference type="PRINTS" id="PR00598">
    <property type="entry name" value="HTHMARR"/>
</dbReference>
<dbReference type="SUPFAM" id="SSF46785">
    <property type="entry name" value="Winged helix' DNA-binding domain"/>
    <property type="match status" value="1"/>
</dbReference>
<evidence type="ECO:0000313" key="5">
    <source>
        <dbReference type="Proteomes" id="UP000198606"/>
    </source>
</evidence>
<dbReference type="CDD" id="cd04301">
    <property type="entry name" value="NAT_SF"/>
    <property type="match status" value="1"/>
</dbReference>
<dbReference type="Pfam" id="PF12802">
    <property type="entry name" value="MarR_2"/>
    <property type="match status" value="1"/>
</dbReference>
<dbReference type="Proteomes" id="UP000198606">
    <property type="component" value="Unassembled WGS sequence"/>
</dbReference>
<gene>
    <name evidence="4" type="ORF">SAMN05216588_1061</name>
</gene>
<dbReference type="Gene3D" id="3.40.630.30">
    <property type="match status" value="1"/>
</dbReference>
<dbReference type="AlphaFoldDB" id="A0A1G8DXP2"/>
<organism evidence="4 5">
    <name type="scientific">Phytopseudomonas flavescens</name>
    <dbReference type="NCBI Taxonomy" id="29435"/>
    <lineage>
        <taxon>Bacteria</taxon>
        <taxon>Pseudomonadati</taxon>
        <taxon>Pseudomonadota</taxon>
        <taxon>Gammaproteobacteria</taxon>
        <taxon>Pseudomonadales</taxon>
        <taxon>Pseudomonadaceae</taxon>
        <taxon>Phytopseudomonas</taxon>
    </lineage>
</organism>
<dbReference type="SMART" id="SM00347">
    <property type="entry name" value="HTH_MARR"/>
    <property type="match status" value="1"/>
</dbReference>
<proteinExistence type="predicted"/>
<dbReference type="PANTHER" id="PTHR13947">
    <property type="entry name" value="GNAT FAMILY N-ACETYLTRANSFERASE"/>
    <property type="match status" value="1"/>
</dbReference>
<feature type="domain" description="HTH marR-type" evidence="2">
    <location>
        <begin position="5"/>
        <end position="140"/>
    </location>
</feature>
<evidence type="ECO:0000256" key="1">
    <source>
        <dbReference type="ARBA" id="ARBA00022679"/>
    </source>
</evidence>
<accession>A0A1G8DXP2</accession>
<feature type="domain" description="N-acetyltransferase" evidence="3">
    <location>
        <begin position="168"/>
        <end position="313"/>
    </location>
</feature>
<keyword evidence="4" id="KW-0238">DNA-binding</keyword>
<dbReference type="InterPro" id="IPR000182">
    <property type="entry name" value="GNAT_dom"/>
</dbReference>
<evidence type="ECO:0000259" key="2">
    <source>
        <dbReference type="PROSITE" id="PS50995"/>
    </source>
</evidence>
<dbReference type="SUPFAM" id="SSF55729">
    <property type="entry name" value="Acyl-CoA N-acyltransferases (Nat)"/>
    <property type="match status" value="1"/>
</dbReference>
<dbReference type="PANTHER" id="PTHR13947:SF37">
    <property type="entry name" value="LD18367P"/>
    <property type="match status" value="1"/>
</dbReference>
<reference evidence="4 5" key="1">
    <citation type="submission" date="2016-10" db="EMBL/GenBank/DDBJ databases">
        <authorList>
            <person name="de Groot N.N."/>
        </authorList>
    </citation>
    <scope>NUCLEOTIDE SEQUENCE [LARGE SCALE GENOMIC DNA]</scope>
    <source>
        <strain evidence="4 5">LMG 18387</strain>
    </source>
</reference>
<dbReference type="Pfam" id="PF00583">
    <property type="entry name" value="Acetyltransf_1"/>
    <property type="match status" value="1"/>
</dbReference>
<dbReference type="GO" id="GO:0003700">
    <property type="term" value="F:DNA-binding transcription factor activity"/>
    <property type="evidence" value="ECO:0007669"/>
    <property type="project" value="InterPro"/>
</dbReference>
<dbReference type="PROSITE" id="PS51186">
    <property type="entry name" value="GNAT"/>
    <property type="match status" value="1"/>
</dbReference>
<dbReference type="InterPro" id="IPR000835">
    <property type="entry name" value="HTH_MarR-typ"/>
</dbReference>
<name>A0A1G8DXP2_9GAMM</name>
<sequence length="320" mass="34858">MSHTEISLVDAIRASSRTIVRELGFMQSTLAATDYPPSAVHALLEIGARGAMTSAQLADCLGLDKSSISRMVRKLAEAGELQEAVRGEDGRAKPLILTAQGQRTLVAIQAFGRQQVGAALQRLSPAQQHTVAQGLATYAQALEARRLGAPGAAELVRIEMGYRPGCIGRVAEMHADFYSLHWGFGQFFEAQVANGMAEFTGRLGNSRNGLWLAMQEGKIVGSVAIDGEHLSDNQAHLRWFVIDDGWRGAGLGRRLLSEALVFCDRQGFSATQLWTFQGLDAARRLYESFDFGLVEACRGRQWGAEVVEQRFLRPARSLPG</sequence>
<dbReference type="InterPro" id="IPR050769">
    <property type="entry name" value="NAT_camello-type"/>
</dbReference>
<dbReference type="RefSeq" id="WP_084304718.1">
    <property type="nucleotide sequence ID" value="NZ_FNDG01000006.1"/>
</dbReference>
<dbReference type="InterPro" id="IPR036390">
    <property type="entry name" value="WH_DNA-bd_sf"/>
</dbReference>
<dbReference type="InterPro" id="IPR016181">
    <property type="entry name" value="Acyl_CoA_acyltransferase"/>
</dbReference>
<protein>
    <submittedName>
        <fullName evidence="4">DNA-binding transcriptional regulator, MarR family</fullName>
    </submittedName>
</protein>
<evidence type="ECO:0000313" key="4">
    <source>
        <dbReference type="EMBL" id="SDH62444.1"/>
    </source>
</evidence>
<dbReference type="PROSITE" id="PS50995">
    <property type="entry name" value="HTH_MARR_2"/>
    <property type="match status" value="1"/>
</dbReference>
<evidence type="ECO:0000259" key="3">
    <source>
        <dbReference type="PROSITE" id="PS51186"/>
    </source>
</evidence>
<dbReference type="STRING" id="29435.SAMN05216588_1061"/>
<dbReference type="EMBL" id="FNDG01000006">
    <property type="protein sequence ID" value="SDH62444.1"/>
    <property type="molecule type" value="Genomic_DNA"/>
</dbReference>